<dbReference type="AlphaFoldDB" id="A0A3B0UZU5"/>
<reference evidence="1" key="1">
    <citation type="submission" date="2018-06" db="EMBL/GenBank/DDBJ databases">
        <authorList>
            <person name="Zhirakovskaya E."/>
        </authorList>
    </citation>
    <scope>NUCLEOTIDE SEQUENCE</scope>
</reference>
<accession>A0A3B0UZU5</accession>
<dbReference type="EMBL" id="UOET01000480">
    <property type="protein sequence ID" value="VAW30139.1"/>
    <property type="molecule type" value="Genomic_DNA"/>
</dbReference>
<feature type="non-terminal residue" evidence="1">
    <location>
        <position position="1"/>
    </location>
</feature>
<gene>
    <name evidence="1" type="ORF">MNBD_BACTEROID07-1408</name>
</gene>
<protein>
    <submittedName>
        <fullName evidence="1">Uncharacterized protein</fullName>
    </submittedName>
</protein>
<organism evidence="1">
    <name type="scientific">hydrothermal vent metagenome</name>
    <dbReference type="NCBI Taxonomy" id="652676"/>
    <lineage>
        <taxon>unclassified sequences</taxon>
        <taxon>metagenomes</taxon>
        <taxon>ecological metagenomes</taxon>
    </lineage>
</organism>
<name>A0A3B0UZU5_9ZZZZ</name>
<sequence length="93" mass="10821">NGIFYKREIQYDGINRKIIMEKPSGKYISHFKVLRLIFHGFQSEMKSLRVNGKPVKLHTRPAGLFLKSYQQSSDKDLLSVTVANTPQQIILKW</sequence>
<evidence type="ECO:0000313" key="1">
    <source>
        <dbReference type="EMBL" id="VAW30139.1"/>
    </source>
</evidence>
<proteinExistence type="predicted"/>